<feature type="transmembrane region" description="Helical" evidence="1">
    <location>
        <begin position="6"/>
        <end position="24"/>
    </location>
</feature>
<feature type="transmembrane region" description="Helical" evidence="1">
    <location>
        <begin position="186"/>
        <end position="203"/>
    </location>
</feature>
<reference evidence="2" key="1">
    <citation type="submission" date="2021-01" db="EMBL/GenBank/DDBJ databases">
        <title>Fulvivirga kasyanovii gen. nov., sp nov., a novel member of the phylum Bacteroidetes isolated from seawater in a mussel farm.</title>
        <authorList>
            <person name="Zhao L.-H."/>
            <person name="Wang Z.-J."/>
        </authorList>
    </citation>
    <scope>NUCLEOTIDE SEQUENCE</scope>
    <source>
        <strain evidence="2">29W222</strain>
    </source>
</reference>
<feature type="transmembrane region" description="Helical" evidence="1">
    <location>
        <begin position="208"/>
        <end position="223"/>
    </location>
</feature>
<evidence type="ECO:0000313" key="2">
    <source>
        <dbReference type="EMBL" id="MBL6446875.1"/>
    </source>
</evidence>
<keyword evidence="1" id="KW-1133">Transmembrane helix</keyword>
<gene>
    <name evidence="2" type="ORF">JMN32_11165</name>
</gene>
<proteinExistence type="predicted"/>
<dbReference type="AlphaFoldDB" id="A0A937FVG4"/>
<sequence>MSISDFLFTPILLFIIYIAFYLYYLTLNDELSKKILFPSLTLKVIGALMIGIIYQFYYGAGDTLNYYNQGKIVASALRENFLAGVQLLLSNGEFESSTFEYSTKLYWYRNPPEMFIIKLSGLFGYLCFDTYSSIALMFMLISFSGSWALFNTFNKIYPSLKLYSAIAIFFIPSVIFWGSGLMKDTIMLGALGWLFHSFHSLFIEKKRILISVIVLIICLYILYTIRIYILLAFVPPALFWIFLENNKRIKSALIRNISKPLFAAFGLGLAFYAAITVTEGSEKYDLDNIGQRTKINAEYLYAISQQQEGSAYYLGELDGSFESIVRLTPQAILVTLYRPFLWEIRNPLMLLSAIESLLFLTLSLYIFIKPGFFKSIQILFKEPLILFSIVFSLGLAVGVGLNSFNFGTLVRYKIPILPFYCAGLLFLSKYKEISDE</sequence>
<feature type="transmembrane region" description="Helical" evidence="1">
    <location>
        <begin position="348"/>
        <end position="368"/>
    </location>
</feature>
<dbReference type="Proteomes" id="UP000614216">
    <property type="component" value="Unassembled WGS sequence"/>
</dbReference>
<dbReference type="EMBL" id="JAEUGD010000042">
    <property type="protein sequence ID" value="MBL6446875.1"/>
    <property type="molecule type" value="Genomic_DNA"/>
</dbReference>
<feature type="transmembrane region" description="Helical" evidence="1">
    <location>
        <begin position="384"/>
        <end position="404"/>
    </location>
</feature>
<feature type="transmembrane region" description="Helical" evidence="1">
    <location>
        <begin position="162"/>
        <end position="180"/>
    </location>
</feature>
<name>A0A937FVG4_9BACT</name>
<protein>
    <submittedName>
        <fullName evidence="2">Uncharacterized protein</fullName>
    </submittedName>
</protein>
<feature type="transmembrane region" description="Helical" evidence="1">
    <location>
        <begin position="130"/>
        <end position="150"/>
    </location>
</feature>
<feature type="transmembrane region" description="Helical" evidence="1">
    <location>
        <begin position="36"/>
        <end position="57"/>
    </location>
</feature>
<accession>A0A937FVG4</accession>
<evidence type="ECO:0000256" key="1">
    <source>
        <dbReference type="SAM" id="Phobius"/>
    </source>
</evidence>
<organism evidence="2 3">
    <name type="scientific">Fulvivirga marina</name>
    <dbReference type="NCBI Taxonomy" id="2494733"/>
    <lineage>
        <taxon>Bacteria</taxon>
        <taxon>Pseudomonadati</taxon>
        <taxon>Bacteroidota</taxon>
        <taxon>Cytophagia</taxon>
        <taxon>Cytophagales</taxon>
        <taxon>Fulvivirgaceae</taxon>
        <taxon>Fulvivirga</taxon>
    </lineage>
</organism>
<comment type="caution">
    <text evidence="2">The sequence shown here is derived from an EMBL/GenBank/DDBJ whole genome shotgun (WGS) entry which is preliminary data.</text>
</comment>
<keyword evidence="1" id="KW-0472">Membrane</keyword>
<feature type="transmembrane region" description="Helical" evidence="1">
    <location>
        <begin position="257"/>
        <end position="275"/>
    </location>
</feature>
<keyword evidence="1" id="KW-0812">Transmembrane</keyword>
<keyword evidence="3" id="KW-1185">Reference proteome</keyword>
<dbReference type="RefSeq" id="WP_202856417.1">
    <property type="nucleotide sequence ID" value="NZ_JAEUGD010000042.1"/>
</dbReference>
<evidence type="ECO:0000313" key="3">
    <source>
        <dbReference type="Proteomes" id="UP000614216"/>
    </source>
</evidence>